<evidence type="ECO:0000313" key="2">
    <source>
        <dbReference type="Proteomes" id="UP001327093"/>
    </source>
</evidence>
<dbReference type="RefSeq" id="WP_324267297.1">
    <property type="nucleotide sequence ID" value="NZ_JAWLNX010000014.1"/>
</dbReference>
<dbReference type="Proteomes" id="UP001327093">
    <property type="component" value="Unassembled WGS sequence"/>
</dbReference>
<dbReference type="EMBL" id="JAWLNX010000014">
    <property type="protein sequence ID" value="MEB3369814.1"/>
    <property type="molecule type" value="Genomic_DNA"/>
</dbReference>
<sequence>MLTHVRRWCEHHTESSSPGLIHIAATSLPRLRRNRPLNLGPDSGLDELNRALAGSEVARGTIVGLYQR</sequence>
<proteinExistence type="predicted"/>
<comment type="caution">
    <text evidence="1">The sequence shown here is derived from an EMBL/GenBank/DDBJ whole genome shotgun (WGS) entry which is preliminary data.</text>
</comment>
<keyword evidence="2" id="KW-1185">Reference proteome</keyword>
<evidence type="ECO:0000313" key="1">
    <source>
        <dbReference type="EMBL" id="MEB3369814.1"/>
    </source>
</evidence>
<name>A0ABU6AE58_9PSEU</name>
<gene>
    <name evidence="1" type="ORF">R4I43_20605</name>
</gene>
<accession>A0ABU6AE58</accession>
<protein>
    <submittedName>
        <fullName evidence="1">Uncharacterized protein</fullName>
    </submittedName>
</protein>
<organism evidence="1 2">
    <name type="scientific">Saccharopolyspora mangrovi</name>
    <dbReference type="NCBI Taxonomy" id="3082379"/>
    <lineage>
        <taxon>Bacteria</taxon>
        <taxon>Bacillati</taxon>
        <taxon>Actinomycetota</taxon>
        <taxon>Actinomycetes</taxon>
        <taxon>Pseudonocardiales</taxon>
        <taxon>Pseudonocardiaceae</taxon>
        <taxon>Saccharopolyspora</taxon>
    </lineage>
</organism>
<reference evidence="1 2" key="1">
    <citation type="submission" date="2023-10" db="EMBL/GenBank/DDBJ databases">
        <title>Saccharopolyspora sp. nov., isolated from mangrove soil.</title>
        <authorList>
            <person name="Lu Y."/>
            <person name="Liu W."/>
        </authorList>
    </citation>
    <scope>NUCLEOTIDE SEQUENCE [LARGE SCALE GENOMIC DNA]</scope>
    <source>
        <strain evidence="1 2">S2-29</strain>
    </source>
</reference>